<organism evidence="1 2">
    <name type="scientific">Neolewinella litorea</name>
    <dbReference type="NCBI Taxonomy" id="2562452"/>
    <lineage>
        <taxon>Bacteria</taxon>
        <taxon>Pseudomonadati</taxon>
        <taxon>Bacteroidota</taxon>
        <taxon>Saprospiria</taxon>
        <taxon>Saprospirales</taxon>
        <taxon>Lewinellaceae</taxon>
        <taxon>Neolewinella</taxon>
    </lineage>
</organism>
<dbReference type="Proteomes" id="UP000308528">
    <property type="component" value="Unassembled WGS sequence"/>
</dbReference>
<evidence type="ECO:0000313" key="2">
    <source>
        <dbReference type="Proteomes" id="UP000308528"/>
    </source>
</evidence>
<dbReference type="SUPFAM" id="SSF53720">
    <property type="entry name" value="ALDH-like"/>
    <property type="match status" value="1"/>
</dbReference>
<reference evidence="1 2" key="1">
    <citation type="submission" date="2019-04" db="EMBL/GenBank/DDBJ databases">
        <title>Lewinella litorea sp. nov., isolated from a marine sand.</title>
        <authorList>
            <person name="Yoon J.-H."/>
        </authorList>
    </citation>
    <scope>NUCLEOTIDE SEQUENCE [LARGE SCALE GENOMIC DNA]</scope>
    <source>
        <strain evidence="1 2">HSMS-39</strain>
    </source>
</reference>
<dbReference type="AlphaFoldDB" id="A0A4S4NTG6"/>
<accession>A0A4S4NTG6</accession>
<gene>
    <name evidence="1" type="ORF">E4021_04105</name>
</gene>
<evidence type="ECO:0000313" key="1">
    <source>
        <dbReference type="EMBL" id="THH41781.1"/>
    </source>
</evidence>
<dbReference type="EMBL" id="SRSF01000001">
    <property type="protein sequence ID" value="THH41781.1"/>
    <property type="molecule type" value="Genomic_DNA"/>
</dbReference>
<proteinExistence type="predicted"/>
<dbReference type="RefSeq" id="WP_136456624.1">
    <property type="nucleotide sequence ID" value="NZ_SRSF01000001.1"/>
</dbReference>
<name>A0A4S4NTG6_9BACT</name>
<keyword evidence="2" id="KW-1185">Reference proteome</keyword>
<dbReference type="OrthoDB" id="1522941at2"/>
<comment type="caution">
    <text evidence="1">The sequence shown here is derived from an EMBL/GenBank/DDBJ whole genome shotgun (WGS) entry which is preliminary data.</text>
</comment>
<dbReference type="InterPro" id="IPR016161">
    <property type="entry name" value="Ald_DH/histidinol_DH"/>
</dbReference>
<sequence length="348" mass="39139">MHLDERIELLSQLGSHLLGPEDEFLTALMKRTEFNNGWFSLEQQQRALQTVSRQLLDRDKLREWVGDYSLPAPAAPPERTVGLVLAGNIPLVGIHDLVSVFVAGHHAQIKLSSKDPYVLPYLIKVMVRLNPAAEPYFQIVNNLSGFDAIIATGSNNSARYFEAYFGHYPHIIRRNRNAVAVLTGEETEEQLRGLGDDIFSYFGLGCRNVSKIYVPEGYDFNPLLEVLHEWRHLQNHTKWKNNFDYNFALLTLNKEHFLHNGSIILREDTGMASHIAGLYYEYYHDLGAVARVLRNRSEEIQLVVAQPGLLAQPATYPFGTAQQPGLADYADGVDTLSFLTTGLSQTAG</sequence>
<dbReference type="GO" id="GO:0016491">
    <property type="term" value="F:oxidoreductase activity"/>
    <property type="evidence" value="ECO:0007669"/>
    <property type="project" value="InterPro"/>
</dbReference>
<protein>
    <submittedName>
        <fullName evidence="1">Acyl-CoA reductase</fullName>
    </submittedName>
</protein>